<dbReference type="InterPro" id="IPR002156">
    <property type="entry name" value="RNaseH_domain"/>
</dbReference>
<dbReference type="InterPro" id="IPR012337">
    <property type="entry name" value="RNaseH-like_sf"/>
</dbReference>
<dbReference type="PANTHER" id="PTHR34146">
    <property type="entry name" value="POLYNUCLEOTIDYL TRANSFERASE, RIBONUCLEASE H-LIKE SUPERFAMILY PROTEIN-RELATED"/>
    <property type="match status" value="1"/>
</dbReference>
<feature type="domain" description="RNase H type-1" evidence="2">
    <location>
        <begin position="24"/>
        <end position="98"/>
    </location>
</feature>
<feature type="compositionally biased region" description="Basic and acidic residues" evidence="1">
    <location>
        <begin position="129"/>
        <end position="156"/>
    </location>
</feature>
<dbReference type="GO" id="GO:0004523">
    <property type="term" value="F:RNA-DNA hybrid ribonuclease activity"/>
    <property type="evidence" value="ECO:0007669"/>
    <property type="project" value="InterPro"/>
</dbReference>
<evidence type="ECO:0000259" key="2">
    <source>
        <dbReference type="Pfam" id="PF13456"/>
    </source>
</evidence>
<organism evidence="3">
    <name type="scientific">Brassica oleracea</name>
    <name type="common">Wild cabbage</name>
    <dbReference type="NCBI Taxonomy" id="3712"/>
    <lineage>
        <taxon>Eukaryota</taxon>
        <taxon>Viridiplantae</taxon>
        <taxon>Streptophyta</taxon>
        <taxon>Embryophyta</taxon>
        <taxon>Tracheophyta</taxon>
        <taxon>Spermatophyta</taxon>
        <taxon>Magnoliopsida</taxon>
        <taxon>eudicotyledons</taxon>
        <taxon>Gunneridae</taxon>
        <taxon>Pentapetalae</taxon>
        <taxon>rosids</taxon>
        <taxon>malvids</taxon>
        <taxon>Brassicales</taxon>
        <taxon>Brassicaceae</taxon>
        <taxon>Brassiceae</taxon>
        <taxon>Brassica</taxon>
    </lineage>
</organism>
<dbReference type="PANTHER" id="PTHR34146:SF3">
    <property type="entry name" value="POLYNUCLEOTIDYL TRANSFERASE, RIBONUCLEASE H-LIKE SUPERFAMILY PROTEIN"/>
    <property type="match status" value="1"/>
</dbReference>
<accession>A0A3P6F475</accession>
<gene>
    <name evidence="3" type="ORF">BOLC7T44732H</name>
</gene>
<dbReference type="SUPFAM" id="SSF53098">
    <property type="entry name" value="Ribonuclease H-like"/>
    <property type="match status" value="1"/>
</dbReference>
<dbReference type="AlphaFoldDB" id="A0A3P6F475"/>
<dbReference type="Pfam" id="PF13456">
    <property type="entry name" value="RVT_3"/>
    <property type="match status" value="1"/>
</dbReference>
<evidence type="ECO:0000313" key="3">
    <source>
        <dbReference type="EMBL" id="VDD39172.1"/>
    </source>
</evidence>
<dbReference type="InterPro" id="IPR044730">
    <property type="entry name" value="RNase_H-like_dom_plant"/>
</dbReference>
<protein>
    <recommendedName>
        <fullName evidence="2">RNase H type-1 domain-containing protein</fullName>
    </recommendedName>
</protein>
<dbReference type="CDD" id="cd06222">
    <property type="entry name" value="RNase_H_like"/>
    <property type="match status" value="1"/>
</dbReference>
<proteinExistence type="predicted"/>
<dbReference type="GO" id="GO:0003676">
    <property type="term" value="F:nucleic acid binding"/>
    <property type="evidence" value="ECO:0007669"/>
    <property type="project" value="InterPro"/>
</dbReference>
<reference evidence="3" key="1">
    <citation type="submission" date="2018-11" db="EMBL/GenBank/DDBJ databases">
        <authorList>
            <consortium name="Genoscope - CEA"/>
            <person name="William W."/>
        </authorList>
    </citation>
    <scope>NUCLEOTIDE SEQUENCE</scope>
</reference>
<dbReference type="InterPro" id="IPR036397">
    <property type="entry name" value="RNaseH_sf"/>
</dbReference>
<dbReference type="Gene3D" id="3.30.420.10">
    <property type="entry name" value="Ribonuclease H-like superfamily/Ribonuclease H"/>
    <property type="match status" value="1"/>
</dbReference>
<evidence type="ECO:0000256" key="1">
    <source>
        <dbReference type="SAM" id="MobiDB-lite"/>
    </source>
</evidence>
<feature type="region of interest" description="Disordered" evidence="1">
    <location>
        <begin position="126"/>
        <end position="177"/>
    </location>
</feature>
<name>A0A3P6F475_BRAOL</name>
<feature type="compositionally biased region" description="Polar residues" evidence="1">
    <location>
        <begin position="158"/>
        <end position="177"/>
    </location>
</feature>
<sequence length="177" mass="20357">MRRKGQTPQDQETVPPCTQYFCYVDACWKDDKEVAGVGWSLHSIQSNQLLQGSSSISPTNTPREAETEALRMAVRQMRALAFTNVQFRSDCKSLMDELAQYCRGWIRPSPKARRIDGPARIRYNNSSARRLEAPTPRRDTRVLLVDHKPNKRERFSDLTASRRSMDSSAQRIKSPQR</sequence>
<dbReference type="EMBL" id="LR031876">
    <property type="protein sequence ID" value="VDD39172.1"/>
    <property type="molecule type" value="Genomic_DNA"/>
</dbReference>